<dbReference type="AlphaFoldDB" id="A0A0F9A7I2"/>
<evidence type="ECO:0000313" key="2">
    <source>
        <dbReference type="EMBL" id="KKK94150.1"/>
    </source>
</evidence>
<accession>A0A0F9A7I2</accession>
<dbReference type="EMBL" id="LAZR01047470">
    <property type="protein sequence ID" value="KKK94150.1"/>
    <property type="molecule type" value="Genomic_DNA"/>
</dbReference>
<feature type="compositionally biased region" description="Basic and acidic residues" evidence="1">
    <location>
        <begin position="11"/>
        <end position="30"/>
    </location>
</feature>
<feature type="region of interest" description="Disordered" evidence="1">
    <location>
        <begin position="140"/>
        <end position="166"/>
    </location>
</feature>
<protein>
    <recommendedName>
        <fullName evidence="3">DUF5681 domain-containing protein</fullName>
    </recommendedName>
</protein>
<feature type="region of interest" description="Disordered" evidence="1">
    <location>
        <begin position="1"/>
        <end position="61"/>
    </location>
</feature>
<evidence type="ECO:0008006" key="3">
    <source>
        <dbReference type="Google" id="ProtNLM"/>
    </source>
</evidence>
<gene>
    <name evidence="2" type="ORF">LCGC14_2685740</name>
</gene>
<evidence type="ECO:0000256" key="1">
    <source>
        <dbReference type="SAM" id="MobiDB-lite"/>
    </source>
</evidence>
<proteinExistence type="predicted"/>
<sequence length="166" mass="18274">MGSGRRLKPRSSHEPLPKDQEHKPTKDVRNKGRFVKGYTPPGAQPWRRGQSGNKSGQPKGYKSLTVAIQKLLAQPFPGDPEGRLCVDVLAQEWYKGALRAGMEGDATGMLKMLLDRNDGVIEQKLKTEIESTQTVKRFGWGDPLADANGEVSFEPKANGKTEEETG</sequence>
<name>A0A0F9A7I2_9ZZZZ</name>
<comment type="caution">
    <text evidence="2">The sequence shown here is derived from an EMBL/GenBank/DDBJ whole genome shotgun (WGS) entry which is preliminary data.</text>
</comment>
<feature type="compositionally biased region" description="Basic and acidic residues" evidence="1">
    <location>
        <begin position="157"/>
        <end position="166"/>
    </location>
</feature>
<organism evidence="2">
    <name type="scientific">marine sediment metagenome</name>
    <dbReference type="NCBI Taxonomy" id="412755"/>
    <lineage>
        <taxon>unclassified sequences</taxon>
        <taxon>metagenomes</taxon>
        <taxon>ecological metagenomes</taxon>
    </lineage>
</organism>
<feature type="compositionally biased region" description="Basic residues" evidence="1">
    <location>
        <begin position="1"/>
        <end position="10"/>
    </location>
</feature>
<reference evidence="2" key="1">
    <citation type="journal article" date="2015" name="Nature">
        <title>Complex archaea that bridge the gap between prokaryotes and eukaryotes.</title>
        <authorList>
            <person name="Spang A."/>
            <person name="Saw J.H."/>
            <person name="Jorgensen S.L."/>
            <person name="Zaremba-Niedzwiedzka K."/>
            <person name="Martijn J."/>
            <person name="Lind A.E."/>
            <person name="van Eijk R."/>
            <person name="Schleper C."/>
            <person name="Guy L."/>
            <person name="Ettema T.J."/>
        </authorList>
    </citation>
    <scope>NUCLEOTIDE SEQUENCE</scope>
</reference>